<dbReference type="SUPFAM" id="SSF51182">
    <property type="entry name" value="RmlC-like cupins"/>
    <property type="match status" value="1"/>
</dbReference>
<protein>
    <recommendedName>
        <fullName evidence="4">Cytoplasmic protein</fullName>
    </recommendedName>
</protein>
<dbReference type="InterPro" id="IPR011051">
    <property type="entry name" value="RmlC_Cupin_sf"/>
</dbReference>
<proteinExistence type="predicted"/>
<evidence type="ECO:0000313" key="2">
    <source>
        <dbReference type="EMBL" id="WOB07988.1"/>
    </source>
</evidence>
<feature type="signal peptide" evidence="1">
    <location>
        <begin position="1"/>
        <end position="18"/>
    </location>
</feature>
<name>A0ABZ0CSZ3_9BURK</name>
<keyword evidence="3" id="KW-1185">Reference proteome</keyword>
<sequence>MNRLALLLLPALCGPALAQDPTLTDGDKYRVVLDNACVRVLRYHDQPGDKTQLHRHPNFVVVALAPFKRRLTLADGRTMAREFKAGDTLYSAGEDHIGENVGDTPTEVVMVELKPGRQCAR</sequence>
<gene>
    <name evidence="2" type="ORF">RXV79_24175</name>
</gene>
<reference evidence="2 3" key="1">
    <citation type="submission" date="2023-10" db="EMBL/GenBank/DDBJ databases">
        <title>Bacteria for the degradation of biodegradable plastic PBAT(Polybutylene adipate terephthalate).</title>
        <authorList>
            <person name="Weon H.-Y."/>
            <person name="Yeon J."/>
        </authorList>
    </citation>
    <scope>NUCLEOTIDE SEQUENCE [LARGE SCALE GENOMIC DNA]</scope>
    <source>
        <strain evidence="2 3">SBD 7-3</strain>
    </source>
</reference>
<accession>A0ABZ0CSZ3</accession>
<dbReference type="Gene3D" id="2.60.120.10">
    <property type="entry name" value="Jelly Rolls"/>
    <property type="match status" value="1"/>
</dbReference>
<organism evidence="2 3">
    <name type="scientific">Piscinibacter gummiphilus</name>
    <dbReference type="NCBI Taxonomy" id="946333"/>
    <lineage>
        <taxon>Bacteria</taxon>
        <taxon>Pseudomonadati</taxon>
        <taxon>Pseudomonadota</taxon>
        <taxon>Betaproteobacteria</taxon>
        <taxon>Burkholderiales</taxon>
        <taxon>Sphaerotilaceae</taxon>
        <taxon>Piscinibacter</taxon>
    </lineage>
</organism>
<dbReference type="EMBL" id="CP136336">
    <property type="protein sequence ID" value="WOB07988.1"/>
    <property type="molecule type" value="Genomic_DNA"/>
</dbReference>
<dbReference type="RefSeq" id="WP_316700640.1">
    <property type="nucleotide sequence ID" value="NZ_CP136336.1"/>
</dbReference>
<evidence type="ECO:0000313" key="3">
    <source>
        <dbReference type="Proteomes" id="UP001303946"/>
    </source>
</evidence>
<evidence type="ECO:0008006" key="4">
    <source>
        <dbReference type="Google" id="ProtNLM"/>
    </source>
</evidence>
<dbReference type="Proteomes" id="UP001303946">
    <property type="component" value="Chromosome"/>
</dbReference>
<dbReference type="InterPro" id="IPR014710">
    <property type="entry name" value="RmlC-like_jellyroll"/>
</dbReference>
<evidence type="ECO:0000256" key="1">
    <source>
        <dbReference type="SAM" id="SignalP"/>
    </source>
</evidence>
<keyword evidence="1" id="KW-0732">Signal</keyword>
<feature type="chain" id="PRO_5047156348" description="Cytoplasmic protein" evidence="1">
    <location>
        <begin position="19"/>
        <end position="121"/>
    </location>
</feature>